<evidence type="ECO:0000313" key="2">
    <source>
        <dbReference type="EMBL" id="PLB44178.1"/>
    </source>
</evidence>
<dbReference type="GeneID" id="36561440"/>
<comment type="caution">
    <text evidence="2">The sequence shown here is derived from an EMBL/GenBank/DDBJ whole genome shotgun (WGS) entry which is preliminary data.</text>
</comment>
<keyword evidence="3" id="KW-1185">Reference proteome</keyword>
<dbReference type="VEuPathDB" id="FungiDB:P170DRAFT_479945"/>
<dbReference type="RefSeq" id="XP_024699480.1">
    <property type="nucleotide sequence ID" value="XM_024853742.1"/>
</dbReference>
<dbReference type="Proteomes" id="UP000234275">
    <property type="component" value="Unassembled WGS sequence"/>
</dbReference>
<evidence type="ECO:0000259" key="1">
    <source>
        <dbReference type="SMART" id="SM00672"/>
    </source>
</evidence>
<name>A0A2I2FU56_9EURO</name>
<dbReference type="AlphaFoldDB" id="A0A2I2FU56"/>
<dbReference type="PANTHER" id="PTHR12203:SF61">
    <property type="entry name" value="CAPSULE PROTEIN"/>
    <property type="match status" value="1"/>
</dbReference>
<organism evidence="2 3">
    <name type="scientific">Aspergillus steynii IBT 23096</name>
    <dbReference type="NCBI Taxonomy" id="1392250"/>
    <lineage>
        <taxon>Eukaryota</taxon>
        <taxon>Fungi</taxon>
        <taxon>Dikarya</taxon>
        <taxon>Ascomycota</taxon>
        <taxon>Pezizomycotina</taxon>
        <taxon>Eurotiomycetes</taxon>
        <taxon>Eurotiomycetidae</taxon>
        <taxon>Eurotiales</taxon>
        <taxon>Aspergillaceae</taxon>
        <taxon>Aspergillus</taxon>
        <taxon>Aspergillus subgen. Circumdati</taxon>
    </lineage>
</organism>
<dbReference type="EMBL" id="MSFO01000009">
    <property type="protein sequence ID" value="PLB44178.1"/>
    <property type="molecule type" value="Genomic_DNA"/>
</dbReference>
<proteinExistence type="predicted"/>
<dbReference type="Pfam" id="PF05686">
    <property type="entry name" value="Glyco_transf_90"/>
    <property type="match status" value="1"/>
</dbReference>
<dbReference type="PANTHER" id="PTHR12203">
    <property type="entry name" value="KDEL LYS-ASP-GLU-LEU CONTAINING - RELATED"/>
    <property type="match status" value="1"/>
</dbReference>
<reference evidence="2 3" key="1">
    <citation type="submission" date="2016-12" db="EMBL/GenBank/DDBJ databases">
        <title>The genomes of Aspergillus section Nigri reveals drivers in fungal speciation.</title>
        <authorList>
            <consortium name="DOE Joint Genome Institute"/>
            <person name="Vesth T.C."/>
            <person name="Nybo J."/>
            <person name="Theobald S."/>
            <person name="Brandl J."/>
            <person name="Frisvad J.C."/>
            <person name="Nielsen K.F."/>
            <person name="Lyhne E.K."/>
            <person name="Kogle M.E."/>
            <person name="Kuo A."/>
            <person name="Riley R."/>
            <person name="Clum A."/>
            <person name="Nolan M."/>
            <person name="Lipzen A."/>
            <person name="Salamov A."/>
            <person name="Henrissat B."/>
            <person name="Wiebenga A."/>
            <person name="De Vries R.P."/>
            <person name="Grigoriev I.V."/>
            <person name="Mortensen U.H."/>
            <person name="Andersen M.R."/>
            <person name="Baker S.E."/>
        </authorList>
    </citation>
    <scope>NUCLEOTIDE SEQUENCE [LARGE SCALE GENOMIC DNA]</scope>
    <source>
        <strain evidence="2 3">IBT 23096</strain>
    </source>
</reference>
<sequence length="518" mass="60327">MVPYFANLWTIYVADNTIVQNHPITNLMENARVQFHEALDKQSRTYSTACEEYRHRYKIEPPQGFEDWYKFASAHQSPIIDDFDAIYNSIRPLLSLSGREVNENLNNARDLPGNELWSCTFFGSLLTTKCSHDSRVFDRHIQHSFDSLLETIPATLPDVTFLVNHLDEPRMILPPPINSHNDLNIKDQARQVTWHTVTDSCAYQIGKTKTRKPNAVEHPELPFVIDSALDQDLCLHPEYSTMHGMFLSPTSFRPIEGLVPVLSPGSPSTMGDILYPSPAYMEPEFEYNASKDIDWEKKQNKLYWAGSTTGGFALNDDWRQFHRQRFVGLVQNRERRRFPYLYQNKDGSINLSKSTFLNSRLFDVAFTRICQCETKYCRDQRRYFHTHSWADKDRGLQSRLVFDLDGNGISGRFYSLLASKSAPLKQTLFREWHDDRLKPWVHYIPVSQSMDELPEMVRYFASRAGQKKAREIADNGRDWFSKSFRPVDLTIYLYRLLLEIARLQDVDRPALQLVEETL</sequence>
<accession>A0A2I2FU56</accession>
<protein>
    <submittedName>
        <fullName evidence="2">Capsule-associated protein CAP1</fullName>
    </submittedName>
</protein>
<dbReference type="SMART" id="SM00672">
    <property type="entry name" value="CAP10"/>
    <property type="match status" value="1"/>
</dbReference>
<feature type="domain" description="Glycosyl transferase CAP10" evidence="1">
    <location>
        <begin position="217"/>
        <end position="507"/>
    </location>
</feature>
<evidence type="ECO:0000313" key="3">
    <source>
        <dbReference type="Proteomes" id="UP000234275"/>
    </source>
</evidence>
<gene>
    <name evidence="2" type="ORF">P170DRAFT_479945</name>
</gene>
<dbReference type="InterPro" id="IPR051091">
    <property type="entry name" value="O-Glucosyltr/Glycosyltrsf_90"/>
</dbReference>
<dbReference type="OrthoDB" id="202415at2759"/>
<dbReference type="InterPro" id="IPR006598">
    <property type="entry name" value="CAP10"/>
</dbReference>